<feature type="transmembrane region" description="Helical" evidence="1">
    <location>
        <begin position="21"/>
        <end position="39"/>
    </location>
</feature>
<evidence type="ECO:0000256" key="1">
    <source>
        <dbReference type="SAM" id="Phobius"/>
    </source>
</evidence>
<feature type="transmembrane region" description="Helical" evidence="1">
    <location>
        <begin position="81"/>
        <end position="98"/>
    </location>
</feature>
<dbReference type="EMBL" id="JAALDK010000001">
    <property type="protein sequence ID" value="NUX99674.1"/>
    <property type="molecule type" value="Genomic_DNA"/>
</dbReference>
<dbReference type="Proteomes" id="UP000594380">
    <property type="component" value="Unassembled WGS sequence"/>
</dbReference>
<comment type="caution">
    <text evidence="2">The sequence shown here is derived from an EMBL/GenBank/DDBJ whole genome shotgun (WGS) entry which is preliminary data.</text>
</comment>
<organism evidence="2 3">
    <name type="scientific">Paraburkholderia youngii</name>
    <dbReference type="NCBI Taxonomy" id="2782701"/>
    <lineage>
        <taxon>Bacteria</taxon>
        <taxon>Pseudomonadati</taxon>
        <taxon>Pseudomonadota</taxon>
        <taxon>Betaproteobacteria</taxon>
        <taxon>Burkholderiales</taxon>
        <taxon>Burkholderiaceae</taxon>
        <taxon>Paraburkholderia</taxon>
    </lineage>
</organism>
<sequence>MDYKDVLSERIPKEPVELAKKWDLLFSASVIAVCVWAVIETPLELGGALDPTALLALVASEVLLGLTGTAAVANLRFARQFFTFICGVSVFALAPALPLEYTRYVAIAIFSTIECIAKAACVASFAIASLAGDSVGVHLSVRKRTTNDQT</sequence>
<keyword evidence="1" id="KW-0812">Transmembrane</keyword>
<accession>A0A7Y6MYQ4</accession>
<dbReference type="AlphaFoldDB" id="A0A7Y6MYQ4"/>
<keyword evidence="1" id="KW-1133">Transmembrane helix</keyword>
<protein>
    <submittedName>
        <fullName evidence="2">Uncharacterized protein</fullName>
    </submittedName>
</protein>
<evidence type="ECO:0000313" key="2">
    <source>
        <dbReference type="EMBL" id="NUX99674.1"/>
    </source>
</evidence>
<proteinExistence type="predicted"/>
<evidence type="ECO:0000313" key="3">
    <source>
        <dbReference type="Proteomes" id="UP000594380"/>
    </source>
</evidence>
<gene>
    <name evidence="2" type="ORF">G5S42_08075</name>
</gene>
<reference evidence="2 3" key="1">
    <citation type="submission" date="2020-02" db="EMBL/GenBank/DDBJ databases">
        <title>Paraburkholderia simonii sp. nov. and Paraburkholderia youngii sp. nov. Brazilian and Mexican Mimosa-associated rhizobia.</title>
        <authorList>
            <person name="Mavima L."/>
            <person name="Beukes C.W."/>
            <person name="Chan W.Y."/>
            <person name="Palmer M."/>
            <person name="De Meyer S.E."/>
            <person name="James E.K."/>
            <person name="Venter S.N."/>
            <person name="Steenkamp E.T."/>
        </authorList>
    </citation>
    <scope>NUCLEOTIDE SEQUENCE [LARGE SCALE GENOMIC DNA]</scope>
    <source>
        <strain evidence="2 3">JPY169</strain>
    </source>
</reference>
<name>A0A7Y6MYQ4_9BURK</name>
<keyword evidence="1" id="KW-0472">Membrane</keyword>
<feature type="transmembrane region" description="Helical" evidence="1">
    <location>
        <begin position="51"/>
        <end position="74"/>
    </location>
</feature>
<feature type="transmembrane region" description="Helical" evidence="1">
    <location>
        <begin position="104"/>
        <end position="132"/>
    </location>
</feature>